<evidence type="ECO:0000313" key="4">
    <source>
        <dbReference type="Proteomes" id="UP001440984"/>
    </source>
</evidence>
<reference evidence="3 4" key="1">
    <citation type="submission" date="2024-05" db="EMBL/GenBank/DDBJ databases">
        <authorList>
            <person name="Zhao H."/>
            <person name="Xu Y."/>
            <person name="Lin S."/>
            <person name="Spain J.C."/>
            <person name="Zhou N.-Y."/>
        </authorList>
    </citation>
    <scope>NUCLEOTIDE SEQUENCE [LARGE SCALE GENOMIC DNA]</scope>
    <source>
        <strain evidence="3 4">NEAU-NG30</strain>
    </source>
</reference>
<dbReference type="RefSeq" id="WP_348947335.1">
    <property type="nucleotide sequence ID" value="NZ_JBDZYD010000001.1"/>
</dbReference>
<accession>A0ABV0L9I9</accession>
<dbReference type="InterPro" id="IPR056303">
    <property type="entry name" value="AMIN-like"/>
</dbReference>
<dbReference type="Pfam" id="PF24837">
    <property type="entry name" value="AMIN-like"/>
    <property type="match status" value="1"/>
</dbReference>
<feature type="domain" description="AMIN-like" evidence="2">
    <location>
        <begin position="24"/>
        <end position="62"/>
    </location>
</feature>
<gene>
    <name evidence="3" type="ORF">ABJI51_02905</name>
</gene>
<dbReference type="Proteomes" id="UP001440984">
    <property type="component" value="Unassembled WGS sequence"/>
</dbReference>
<evidence type="ECO:0000313" key="3">
    <source>
        <dbReference type="EMBL" id="MEQ0558007.1"/>
    </source>
</evidence>
<feature type="region of interest" description="Disordered" evidence="1">
    <location>
        <begin position="1"/>
        <end position="24"/>
    </location>
</feature>
<evidence type="ECO:0000256" key="1">
    <source>
        <dbReference type="SAM" id="MobiDB-lite"/>
    </source>
</evidence>
<protein>
    <recommendedName>
        <fullName evidence="2">AMIN-like domain-containing protein</fullName>
    </recommendedName>
</protein>
<evidence type="ECO:0000259" key="2">
    <source>
        <dbReference type="Pfam" id="PF24837"/>
    </source>
</evidence>
<keyword evidence="4" id="KW-1185">Reference proteome</keyword>
<proteinExistence type="predicted"/>
<feature type="compositionally biased region" description="Polar residues" evidence="1">
    <location>
        <begin position="1"/>
        <end position="10"/>
    </location>
</feature>
<comment type="caution">
    <text evidence="3">The sequence shown here is derived from an EMBL/GenBank/DDBJ whole genome shotgun (WGS) entry which is preliminary data.</text>
</comment>
<sequence length="62" mass="6703">MARCWRSSSGRPLGTDDAGHPPGRFAGSFEGLSTFAAGVRTKLPFRVFTGDQVRRVVVDIAH</sequence>
<dbReference type="EMBL" id="JBDZYD010000001">
    <property type="protein sequence ID" value="MEQ0558007.1"/>
    <property type="molecule type" value="Genomic_DNA"/>
</dbReference>
<organism evidence="3 4">
    <name type="scientific">Amycolatopsis melonis</name>
    <dbReference type="NCBI Taxonomy" id="3156488"/>
    <lineage>
        <taxon>Bacteria</taxon>
        <taxon>Bacillati</taxon>
        <taxon>Actinomycetota</taxon>
        <taxon>Actinomycetes</taxon>
        <taxon>Pseudonocardiales</taxon>
        <taxon>Pseudonocardiaceae</taxon>
        <taxon>Amycolatopsis</taxon>
    </lineage>
</organism>
<name>A0ABV0L9I9_9PSEU</name>